<dbReference type="Pfam" id="PF13349">
    <property type="entry name" value="DUF4097"/>
    <property type="match status" value="1"/>
</dbReference>
<dbReference type="EMBL" id="JACGLS010000006">
    <property type="protein sequence ID" value="MBA6157132.1"/>
    <property type="molecule type" value="Genomic_DNA"/>
</dbReference>
<keyword evidence="4" id="KW-1185">Reference proteome</keyword>
<dbReference type="Proteomes" id="UP000563906">
    <property type="component" value="Unassembled WGS sequence"/>
</dbReference>
<accession>A0A839APX4</accession>
<organism evidence="3 4">
    <name type="scientific">Tenacibaculum pelagium</name>
    <dbReference type="NCBI Taxonomy" id="2759527"/>
    <lineage>
        <taxon>Bacteria</taxon>
        <taxon>Pseudomonadati</taxon>
        <taxon>Bacteroidota</taxon>
        <taxon>Flavobacteriia</taxon>
        <taxon>Flavobacteriales</taxon>
        <taxon>Flavobacteriaceae</taxon>
        <taxon>Tenacibaculum</taxon>
    </lineage>
</organism>
<name>A0A839APX4_9FLAO</name>
<gene>
    <name evidence="3" type="ORF">H3Z83_11470</name>
</gene>
<protein>
    <submittedName>
        <fullName evidence="3">DUF4097 family beta strand repeat protein</fullName>
    </submittedName>
</protein>
<feature type="chain" id="PRO_5032311545" evidence="1">
    <location>
        <begin position="19"/>
        <end position="243"/>
    </location>
</feature>
<comment type="caution">
    <text evidence="3">The sequence shown here is derived from an EMBL/GenBank/DDBJ whole genome shotgun (WGS) entry which is preliminary data.</text>
</comment>
<keyword evidence="1" id="KW-0732">Signal</keyword>
<feature type="signal peptide" evidence="1">
    <location>
        <begin position="1"/>
        <end position="18"/>
    </location>
</feature>
<dbReference type="AlphaFoldDB" id="A0A839APX4"/>
<dbReference type="RefSeq" id="WP_182125633.1">
    <property type="nucleotide sequence ID" value="NZ_JACGLS010000006.1"/>
</dbReference>
<feature type="domain" description="DUF4097" evidence="2">
    <location>
        <begin position="133"/>
        <end position="240"/>
    </location>
</feature>
<evidence type="ECO:0000259" key="2">
    <source>
        <dbReference type="Pfam" id="PF13349"/>
    </source>
</evidence>
<dbReference type="InterPro" id="IPR025164">
    <property type="entry name" value="Toastrack_DUF4097"/>
</dbReference>
<proteinExistence type="predicted"/>
<sequence>MKRLFLFIGLLLTFGNLAAQKKITKNTKSSGIDEVYVHVRFADKIKIKNWNKNEISVETTININDNKDNNLFSLKEDETGSTYTIKSDYGTLFKKHKKGVTITHGGEGCNGYNHCTNHNKMDINYVVYVPKNMKLKVKSISGNVDALAYNGQLTLDLISGNINVKKHSKAMNLKTISGDIDVVVSDAEFKAETLTGTVYSDLDIDFSKNSKKSFGNKIYGTIKNGTSSLKLKTISGDIFLRKI</sequence>
<reference evidence="3 4" key="1">
    <citation type="submission" date="2020-07" db="EMBL/GenBank/DDBJ databases">
        <title>Bacterium isolated from marine sediment.</title>
        <authorList>
            <person name="Shang D."/>
            <person name="Du Z.-J."/>
        </authorList>
    </citation>
    <scope>NUCLEOTIDE SEQUENCE [LARGE SCALE GENOMIC DNA]</scope>
    <source>
        <strain evidence="3 4">S7007</strain>
    </source>
</reference>
<evidence type="ECO:0000313" key="4">
    <source>
        <dbReference type="Proteomes" id="UP000563906"/>
    </source>
</evidence>
<evidence type="ECO:0000313" key="3">
    <source>
        <dbReference type="EMBL" id="MBA6157132.1"/>
    </source>
</evidence>
<evidence type="ECO:0000256" key="1">
    <source>
        <dbReference type="SAM" id="SignalP"/>
    </source>
</evidence>